<organism evidence="1 2">
    <name type="scientific">Crotalaria pallida</name>
    <name type="common">Smooth rattlebox</name>
    <name type="synonym">Crotalaria striata</name>
    <dbReference type="NCBI Taxonomy" id="3830"/>
    <lineage>
        <taxon>Eukaryota</taxon>
        <taxon>Viridiplantae</taxon>
        <taxon>Streptophyta</taxon>
        <taxon>Embryophyta</taxon>
        <taxon>Tracheophyta</taxon>
        <taxon>Spermatophyta</taxon>
        <taxon>Magnoliopsida</taxon>
        <taxon>eudicotyledons</taxon>
        <taxon>Gunneridae</taxon>
        <taxon>Pentapetalae</taxon>
        <taxon>rosids</taxon>
        <taxon>fabids</taxon>
        <taxon>Fabales</taxon>
        <taxon>Fabaceae</taxon>
        <taxon>Papilionoideae</taxon>
        <taxon>50 kb inversion clade</taxon>
        <taxon>genistoids sensu lato</taxon>
        <taxon>core genistoids</taxon>
        <taxon>Crotalarieae</taxon>
        <taxon>Crotalaria</taxon>
    </lineage>
</organism>
<evidence type="ECO:0000313" key="2">
    <source>
        <dbReference type="Proteomes" id="UP001372338"/>
    </source>
</evidence>
<reference evidence="1 2" key="1">
    <citation type="submission" date="2024-01" db="EMBL/GenBank/DDBJ databases">
        <title>The genomes of 5 underutilized Papilionoideae crops provide insights into root nodulation and disease resistanc.</title>
        <authorList>
            <person name="Yuan L."/>
        </authorList>
    </citation>
    <scope>NUCLEOTIDE SEQUENCE [LARGE SCALE GENOMIC DNA]</scope>
    <source>
        <strain evidence="1">ZHUSHIDOU_FW_LH</strain>
        <tissue evidence="1">Leaf</tissue>
    </source>
</reference>
<keyword evidence="2" id="KW-1185">Reference proteome</keyword>
<proteinExistence type="predicted"/>
<dbReference type="EMBL" id="JAYWIO010000008">
    <property type="protein sequence ID" value="KAK7244275.1"/>
    <property type="molecule type" value="Genomic_DNA"/>
</dbReference>
<gene>
    <name evidence="1" type="ORF">RIF29_39094</name>
</gene>
<accession>A0AAN9HM60</accession>
<protein>
    <submittedName>
        <fullName evidence="1">Uncharacterized protein</fullName>
    </submittedName>
</protein>
<sequence>MFCFAFCRANNCPVTQEIQFLSSKVSRLEKQSSPYEQDIKVEFGLDILIWYKNLSRVPDFVIWKSWVQILLLGKVGYSYRKCLCDVPLQDIFVKSRGRTRSNKDLAWTISIPPPSNKDLAG</sequence>
<dbReference type="AlphaFoldDB" id="A0AAN9HM60"/>
<comment type="caution">
    <text evidence="1">The sequence shown here is derived from an EMBL/GenBank/DDBJ whole genome shotgun (WGS) entry which is preliminary data.</text>
</comment>
<dbReference type="Proteomes" id="UP001372338">
    <property type="component" value="Unassembled WGS sequence"/>
</dbReference>
<evidence type="ECO:0000313" key="1">
    <source>
        <dbReference type="EMBL" id="KAK7244275.1"/>
    </source>
</evidence>
<name>A0AAN9HM60_CROPI</name>